<dbReference type="AlphaFoldDB" id="A0AA88HTK3"/>
<dbReference type="PRINTS" id="PR01039">
    <property type="entry name" value="TRNASYNTHTRP"/>
</dbReference>
<dbReference type="Gene3D" id="1.10.240.10">
    <property type="entry name" value="Tyrosyl-Transfer RNA Synthetase"/>
    <property type="match status" value="1"/>
</dbReference>
<evidence type="ECO:0000256" key="4">
    <source>
        <dbReference type="ARBA" id="ARBA00022598"/>
    </source>
</evidence>
<keyword evidence="5 10" id="KW-0547">Nucleotide-binding</keyword>
<dbReference type="Gene3D" id="3.40.50.620">
    <property type="entry name" value="HUPs"/>
    <property type="match status" value="1"/>
</dbReference>
<keyword evidence="4 10" id="KW-0436">Ligase</keyword>
<dbReference type="InterPro" id="IPR002306">
    <property type="entry name" value="Trp-tRNA-ligase"/>
</dbReference>
<keyword evidence="7 10" id="KW-0648">Protein biosynthesis</keyword>
<dbReference type="Pfam" id="PF00579">
    <property type="entry name" value="tRNA-synt_1b"/>
    <property type="match status" value="1"/>
</dbReference>
<keyword evidence="6 10" id="KW-0067">ATP-binding</keyword>
<evidence type="ECO:0000256" key="10">
    <source>
        <dbReference type="RuleBase" id="RU363036"/>
    </source>
</evidence>
<dbReference type="FunFam" id="3.40.50.620:FF:000654">
    <property type="entry name" value="Protein CBR-WARS-1"/>
    <property type="match status" value="1"/>
</dbReference>
<dbReference type="GO" id="GO:0006436">
    <property type="term" value="P:tryptophanyl-tRNA aminoacylation"/>
    <property type="evidence" value="ECO:0007669"/>
    <property type="project" value="InterPro"/>
</dbReference>
<dbReference type="Proteomes" id="UP001187531">
    <property type="component" value="Unassembled WGS sequence"/>
</dbReference>
<dbReference type="GO" id="GO:0005737">
    <property type="term" value="C:cytoplasm"/>
    <property type="evidence" value="ECO:0007669"/>
    <property type="project" value="TreeGrafter"/>
</dbReference>
<evidence type="ECO:0000256" key="1">
    <source>
        <dbReference type="ARBA" id="ARBA00005594"/>
    </source>
</evidence>
<comment type="caution">
    <text evidence="11">The sequence shown here is derived from an EMBL/GenBank/DDBJ whole genome shotgun (WGS) entry which is preliminary data.</text>
</comment>
<evidence type="ECO:0000256" key="6">
    <source>
        <dbReference type="ARBA" id="ARBA00022840"/>
    </source>
</evidence>
<sequence length="279" mass="31980">MKGMKASKALNPDGIPSFILKELRDELCEPLAILFQISFEQCKFPSSWKLSHVTPIFKGKGKRSDPENYRPISLTSPFLKIMERVIYSFPFNQAVPSFSSAFPQIFKGKTDVPCLIPCGIDQDPYFRMTRDVAPRLKFLKPSLVHSKFFPALQGANTKMSASDPNSSIFLTDTHEEIKEKINNYAYSGDRDTVKEHQEKGGDCSVDIAFQYLTYFEENDEELEKIRQNYSSGEMFSGQIKEILIEKLTRVVLDHQTKKKSITEDIVRGFMTPRQLVFDF</sequence>
<keyword evidence="8 10" id="KW-0030">Aminoacyl-tRNA synthetase</keyword>
<proteinExistence type="inferred from homology"/>
<dbReference type="PANTHER" id="PTHR10055">
    <property type="entry name" value="TRYPTOPHANYL-TRNA SYNTHETASE"/>
    <property type="match status" value="1"/>
</dbReference>
<comment type="similarity">
    <text evidence="1 10">Belongs to the class-I aminoacyl-tRNA synthetase family.</text>
</comment>
<name>A0AA88HTK3_ARTSF</name>
<keyword evidence="12" id="KW-1185">Reference proteome</keyword>
<evidence type="ECO:0000313" key="11">
    <source>
        <dbReference type="EMBL" id="KAK2711736.1"/>
    </source>
</evidence>
<dbReference type="InterPro" id="IPR014729">
    <property type="entry name" value="Rossmann-like_a/b/a_fold"/>
</dbReference>
<dbReference type="GO" id="GO:0005524">
    <property type="term" value="F:ATP binding"/>
    <property type="evidence" value="ECO:0007669"/>
    <property type="project" value="UniProtKB-KW"/>
</dbReference>
<evidence type="ECO:0000256" key="8">
    <source>
        <dbReference type="ARBA" id="ARBA00023146"/>
    </source>
</evidence>
<evidence type="ECO:0000256" key="7">
    <source>
        <dbReference type="ARBA" id="ARBA00022917"/>
    </source>
</evidence>
<dbReference type="SUPFAM" id="SSF52374">
    <property type="entry name" value="Nucleotidylyl transferase"/>
    <property type="match status" value="1"/>
</dbReference>
<evidence type="ECO:0000313" key="12">
    <source>
        <dbReference type="Proteomes" id="UP001187531"/>
    </source>
</evidence>
<dbReference type="GO" id="GO:0004830">
    <property type="term" value="F:tryptophan-tRNA ligase activity"/>
    <property type="evidence" value="ECO:0007669"/>
    <property type="project" value="UniProtKB-EC"/>
</dbReference>
<evidence type="ECO:0000256" key="3">
    <source>
        <dbReference type="ARBA" id="ARBA00013782"/>
    </source>
</evidence>
<organism evidence="11 12">
    <name type="scientific">Artemia franciscana</name>
    <name type="common">Brine shrimp</name>
    <name type="synonym">Artemia sanfranciscana</name>
    <dbReference type="NCBI Taxonomy" id="6661"/>
    <lineage>
        <taxon>Eukaryota</taxon>
        <taxon>Metazoa</taxon>
        <taxon>Ecdysozoa</taxon>
        <taxon>Arthropoda</taxon>
        <taxon>Crustacea</taxon>
        <taxon>Branchiopoda</taxon>
        <taxon>Anostraca</taxon>
        <taxon>Artemiidae</taxon>
        <taxon>Artemia</taxon>
    </lineage>
</organism>
<protein>
    <recommendedName>
        <fullName evidence="3">Tryptophan--tRNA ligase, cytoplasmic</fullName>
        <ecNumber evidence="2">6.1.1.2</ecNumber>
    </recommendedName>
    <alternativeName>
        <fullName evidence="9">Tryptophanyl-tRNA synthetase</fullName>
    </alternativeName>
</protein>
<evidence type="ECO:0000256" key="9">
    <source>
        <dbReference type="ARBA" id="ARBA00030268"/>
    </source>
</evidence>
<gene>
    <name evidence="11" type="ORF">QYM36_012752</name>
</gene>
<dbReference type="NCBIfam" id="TIGR00233">
    <property type="entry name" value="trpS"/>
    <property type="match status" value="1"/>
</dbReference>
<reference evidence="11" key="1">
    <citation type="submission" date="2023-07" db="EMBL/GenBank/DDBJ databases">
        <title>Chromosome-level genome assembly of Artemia franciscana.</title>
        <authorList>
            <person name="Jo E."/>
        </authorList>
    </citation>
    <scope>NUCLEOTIDE SEQUENCE</scope>
    <source>
        <tissue evidence="11">Whole body</tissue>
    </source>
</reference>
<evidence type="ECO:0000256" key="2">
    <source>
        <dbReference type="ARBA" id="ARBA00013161"/>
    </source>
</evidence>
<dbReference type="EMBL" id="JAVRJZ010000016">
    <property type="protein sequence ID" value="KAK2711736.1"/>
    <property type="molecule type" value="Genomic_DNA"/>
</dbReference>
<accession>A0AA88HTK3</accession>
<dbReference type="FunFam" id="1.10.240.10:FF:000003">
    <property type="entry name" value="Tryptophan--tRNA ligase, cytoplasmic"/>
    <property type="match status" value="1"/>
</dbReference>
<dbReference type="InterPro" id="IPR002305">
    <property type="entry name" value="aa-tRNA-synth_Ic"/>
</dbReference>
<dbReference type="PANTHER" id="PTHR10055:SF1">
    <property type="entry name" value="TRYPTOPHAN--TRNA LIGASE, CYTOPLASMIC"/>
    <property type="match status" value="1"/>
</dbReference>
<evidence type="ECO:0000256" key="5">
    <source>
        <dbReference type="ARBA" id="ARBA00022741"/>
    </source>
</evidence>
<dbReference type="EC" id="6.1.1.2" evidence="2"/>